<evidence type="ECO:0000256" key="1">
    <source>
        <dbReference type="SAM" id="MobiDB-lite"/>
    </source>
</evidence>
<dbReference type="Proteomes" id="UP001501455">
    <property type="component" value="Unassembled WGS sequence"/>
</dbReference>
<organism evidence="2 3">
    <name type="scientific">Streptomyces prasinosporus</name>
    <dbReference type="NCBI Taxonomy" id="68256"/>
    <lineage>
        <taxon>Bacteria</taxon>
        <taxon>Bacillati</taxon>
        <taxon>Actinomycetota</taxon>
        <taxon>Actinomycetes</taxon>
        <taxon>Kitasatosporales</taxon>
        <taxon>Streptomycetaceae</taxon>
        <taxon>Streptomyces</taxon>
        <taxon>Streptomyces albogriseolus group</taxon>
    </lineage>
</organism>
<gene>
    <name evidence="2" type="ORF">GCM10019016_036290</name>
</gene>
<dbReference type="EMBL" id="BAAAXF010000025">
    <property type="protein sequence ID" value="GAA3496528.1"/>
    <property type="molecule type" value="Genomic_DNA"/>
</dbReference>
<evidence type="ECO:0000313" key="2">
    <source>
        <dbReference type="EMBL" id="GAA3496528.1"/>
    </source>
</evidence>
<comment type="caution">
    <text evidence="2">The sequence shown here is derived from an EMBL/GenBank/DDBJ whole genome shotgun (WGS) entry which is preliminary data.</text>
</comment>
<reference evidence="3" key="1">
    <citation type="journal article" date="2019" name="Int. J. Syst. Evol. Microbiol.">
        <title>The Global Catalogue of Microorganisms (GCM) 10K type strain sequencing project: providing services to taxonomists for standard genome sequencing and annotation.</title>
        <authorList>
            <consortium name="The Broad Institute Genomics Platform"/>
            <consortium name="The Broad Institute Genome Sequencing Center for Infectious Disease"/>
            <person name="Wu L."/>
            <person name="Ma J."/>
        </authorList>
    </citation>
    <scope>NUCLEOTIDE SEQUENCE [LARGE SCALE GENOMIC DNA]</scope>
    <source>
        <strain evidence="3">JCM 4816</strain>
    </source>
</reference>
<sequence>MIRAIRVPGVPDGRLPGARRSCAGTGRPDPAPARHEAALVEPAPAGDGTPPRWDGRRPLGREAP</sequence>
<proteinExistence type="predicted"/>
<evidence type="ECO:0000313" key="3">
    <source>
        <dbReference type="Proteomes" id="UP001501455"/>
    </source>
</evidence>
<feature type="compositionally biased region" description="Basic and acidic residues" evidence="1">
    <location>
        <begin position="53"/>
        <end position="64"/>
    </location>
</feature>
<protein>
    <submittedName>
        <fullName evidence="2">Uncharacterized protein</fullName>
    </submittedName>
</protein>
<dbReference type="RefSeq" id="WP_345576592.1">
    <property type="nucleotide sequence ID" value="NZ_BAAAXF010000025.1"/>
</dbReference>
<name>A0ABP6TPU1_9ACTN</name>
<keyword evidence="3" id="KW-1185">Reference proteome</keyword>
<accession>A0ABP6TPU1</accession>
<feature type="region of interest" description="Disordered" evidence="1">
    <location>
        <begin position="1"/>
        <end position="64"/>
    </location>
</feature>